<evidence type="ECO:0000259" key="1">
    <source>
        <dbReference type="Pfam" id="PF04230"/>
    </source>
</evidence>
<dbReference type="EMBL" id="CP056775">
    <property type="protein sequence ID" value="QRQ99469.1"/>
    <property type="molecule type" value="Genomic_DNA"/>
</dbReference>
<name>A0ABX7I138_9BACT</name>
<dbReference type="PANTHER" id="PTHR36836:SF1">
    <property type="entry name" value="COLANIC ACID BIOSYNTHESIS PROTEIN WCAK"/>
    <property type="match status" value="1"/>
</dbReference>
<dbReference type="RefSeq" id="WP_204660232.1">
    <property type="nucleotide sequence ID" value="NZ_CP056775.1"/>
</dbReference>
<sequence>MNNIIFFKPARQTENIGDLLINLVEVDLLRPYGQIVVDDLSAPGWFVDEISRSKSDLRLSKFSGKPLLKTLSSLLVKQLFSSKKNQYYLAIQPGHTSRKGFDVAVSNFKINAKMYLLKMMGCRIVRIGFSIGPFDDYNGWAESFGSKAYHYYAVRDNESLKIAKKYNFKNPLYFPDLAWAYSPERQQKANGDYIVISMRSNAYGRIHDSTYLRPLLTRIREILVLSGQQNTKIVLVHQVKYDREASAEIYESLKSEFNAELIDTMLTLSQANEIYGNAKFIISNRLHVLLLALKCGALSFPLVDVVDNKKITSIFNDNNLSDLILDIKSSAEENGRQIVRNFEKREAVMGEFKKIQAANKQVIEEKLSTVFR</sequence>
<reference evidence="2 3" key="1">
    <citation type="submission" date="2020-06" db="EMBL/GenBank/DDBJ databases">
        <title>Dyadobacter sandarakinus sp. nov., isolated from the soil of the Arctic Yellow River Station.</title>
        <authorList>
            <person name="Zhang Y."/>
            <person name="Peng F."/>
        </authorList>
    </citation>
    <scope>NUCLEOTIDE SEQUENCE [LARGE SCALE GENOMIC DNA]</scope>
    <source>
        <strain evidence="2 3">Q3-56</strain>
    </source>
</reference>
<feature type="domain" description="Polysaccharide pyruvyl transferase" evidence="1">
    <location>
        <begin position="15"/>
        <end position="296"/>
    </location>
</feature>
<dbReference type="InterPro" id="IPR007345">
    <property type="entry name" value="Polysacch_pyruvyl_Trfase"/>
</dbReference>
<dbReference type="Pfam" id="PF04230">
    <property type="entry name" value="PS_pyruv_trans"/>
    <property type="match status" value="1"/>
</dbReference>
<gene>
    <name evidence="2" type="ORF">HWI92_00350</name>
</gene>
<keyword evidence="2" id="KW-0808">Transferase</keyword>
<evidence type="ECO:0000313" key="3">
    <source>
        <dbReference type="Proteomes" id="UP000612680"/>
    </source>
</evidence>
<dbReference type="GO" id="GO:0016740">
    <property type="term" value="F:transferase activity"/>
    <property type="evidence" value="ECO:0007669"/>
    <property type="project" value="UniProtKB-KW"/>
</dbReference>
<dbReference type="PANTHER" id="PTHR36836">
    <property type="entry name" value="COLANIC ACID BIOSYNTHESIS PROTEIN WCAK"/>
    <property type="match status" value="1"/>
</dbReference>
<proteinExistence type="predicted"/>
<keyword evidence="3" id="KW-1185">Reference proteome</keyword>
<accession>A0ABX7I138</accession>
<protein>
    <submittedName>
        <fullName evidence="2">Polysaccharide pyruvyl transferase family protein</fullName>
    </submittedName>
</protein>
<evidence type="ECO:0000313" key="2">
    <source>
        <dbReference type="EMBL" id="QRQ99469.1"/>
    </source>
</evidence>
<organism evidence="2 3">
    <name type="scientific">Dyadobacter sandarakinus</name>
    <dbReference type="NCBI Taxonomy" id="2747268"/>
    <lineage>
        <taxon>Bacteria</taxon>
        <taxon>Pseudomonadati</taxon>
        <taxon>Bacteroidota</taxon>
        <taxon>Cytophagia</taxon>
        <taxon>Cytophagales</taxon>
        <taxon>Spirosomataceae</taxon>
        <taxon>Dyadobacter</taxon>
    </lineage>
</organism>
<dbReference type="Proteomes" id="UP000612680">
    <property type="component" value="Chromosome"/>
</dbReference>